<dbReference type="VEuPathDB" id="FungiDB:AMAG_20469"/>
<reference evidence="2" key="2">
    <citation type="submission" date="2009-11" db="EMBL/GenBank/DDBJ databases">
        <title>The Genome Sequence of Allomyces macrogynus strain ATCC 38327.</title>
        <authorList>
            <consortium name="The Broad Institute Genome Sequencing Platform"/>
            <person name="Russ C."/>
            <person name="Cuomo C."/>
            <person name="Shea T."/>
            <person name="Young S.K."/>
            <person name="Zeng Q."/>
            <person name="Koehrsen M."/>
            <person name="Haas B."/>
            <person name="Borodovsky M."/>
            <person name="Guigo R."/>
            <person name="Alvarado L."/>
            <person name="Berlin A."/>
            <person name="Borenstein D."/>
            <person name="Chen Z."/>
            <person name="Engels R."/>
            <person name="Freedman E."/>
            <person name="Gellesch M."/>
            <person name="Goldberg J."/>
            <person name="Griggs A."/>
            <person name="Gujja S."/>
            <person name="Heiman D."/>
            <person name="Hepburn T."/>
            <person name="Howarth C."/>
            <person name="Jen D."/>
            <person name="Larson L."/>
            <person name="Lewis B."/>
            <person name="Mehta T."/>
            <person name="Park D."/>
            <person name="Pearson M."/>
            <person name="Roberts A."/>
            <person name="Saif S."/>
            <person name="Shenoy N."/>
            <person name="Sisk P."/>
            <person name="Stolte C."/>
            <person name="Sykes S."/>
            <person name="Walk T."/>
            <person name="White J."/>
            <person name="Yandava C."/>
            <person name="Burger G."/>
            <person name="Gray M.W."/>
            <person name="Holland P.W.H."/>
            <person name="King N."/>
            <person name="Lang F.B.F."/>
            <person name="Roger A.J."/>
            <person name="Ruiz-Trillo I."/>
            <person name="Lander E."/>
            <person name="Nusbaum C."/>
        </authorList>
    </citation>
    <scope>NUCLEOTIDE SEQUENCE [LARGE SCALE GENOMIC DNA]</scope>
    <source>
        <strain evidence="2">ATCC 38327</strain>
    </source>
</reference>
<gene>
    <name evidence="1" type="ORF">AMAG_20469</name>
</gene>
<protein>
    <submittedName>
        <fullName evidence="1">Uncharacterized protein</fullName>
    </submittedName>
</protein>
<reference evidence="1 2" key="1">
    <citation type="submission" date="2009-11" db="EMBL/GenBank/DDBJ databases">
        <title>Annotation of Allomyces macrogynus ATCC 38327.</title>
        <authorList>
            <consortium name="The Broad Institute Genome Sequencing Platform"/>
            <person name="Russ C."/>
            <person name="Cuomo C."/>
            <person name="Burger G."/>
            <person name="Gray M.W."/>
            <person name="Holland P.W.H."/>
            <person name="King N."/>
            <person name="Lang F.B.F."/>
            <person name="Roger A.J."/>
            <person name="Ruiz-Trillo I."/>
            <person name="Young S.K."/>
            <person name="Zeng Q."/>
            <person name="Gargeya S."/>
            <person name="Fitzgerald M."/>
            <person name="Haas B."/>
            <person name="Abouelleil A."/>
            <person name="Alvarado L."/>
            <person name="Arachchi H.M."/>
            <person name="Berlin A."/>
            <person name="Chapman S.B."/>
            <person name="Gearin G."/>
            <person name="Goldberg J."/>
            <person name="Griggs A."/>
            <person name="Gujja S."/>
            <person name="Hansen M."/>
            <person name="Heiman D."/>
            <person name="Howarth C."/>
            <person name="Larimer J."/>
            <person name="Lui A."/>
            <person name="MacDonald P.J.P."/>
            <person name="McCowen C."/>
            <person name="Montmayeur A."/>
            <person name="Murphy C."/>
            <person name="Neiman D."/>
            <person name="Pearson M."/>
            <person name="Priest M."/>
            <person name="Roberts A."/>
            <person name="Saif S."/>
            <person name="Shea T."/>
            <person name="Sisk P."/>
            <person name="Stolte C."/>
            <person name="Sykes S."/>
            <person name="Wortman J."/>
            <person name="Nusbaum C."/>
            <person name="Birren B."/>
        </authorList>
    </citation>
    <scope>NUCLEOTIDE SEQUENCE [LARGE SCALE GENOMIC DNA]</scope>
    <source>
        <strain evidence="1 2">ATCC 38327</strain>
    </source>
</reference>
<keyword evidence="2" id="KW-1185">Reference proteome</keyword>
<sequence>MAALAATRPLDFANDTALFSTHSGPTRSGSSPSWPCSRSRRSRSCRELLLHAFATECLPASTVPISEVQDYHRYVPERYLTQRISAVPRGPHLFLWQNRSPLMKDLFARLVVANPALRRILLPWRIAQPPSARPAG</sequence>
<dbReference type="EMBL" id="GG745375">
    <property type="protein sequence ID" value="KNE71843.1"/>
    <property type="molecule type" value="Genomic_DNA"/>
</dbReference>
<dbReference type="AlphaFoldDB" id="A0A0L0TAK3"/>
<evidence type="ECO:0000313" key="1">
    <source>
        <dbReference type="EMBL" id="KNE71843.1"/>
    </source>
</evidence>
<organism evidence="1 2">
    <name type="scientific">Allomyces macrogynus (strain ATCC 38327)</name>
    <name type="common">Allomyces javanicus var. macrogynus</name>
    <dbReference type="NCBI Taxonomy" id="578462"/>
    <lineage>
        <taxon>Eukaryota</taxon>
        <taxon>Fungi</taxon>
        <taxon>Fungi incertae sedis</taxon>
        <taxon>Blastocladiomycota</taxon>
        <taxon>Blastocladiomycetes</taxon>
        <taxon>Blastocladiales</taxon>
        <taxon>Blastocladiaceae</taxon>
        <taxon>Allomyces</taxon>
    </lineage>
</organism>
<name>A0A0L0TAK3_ALLM3</name>
<accession>A0A0L0TAK3</accession>
<evidence type="ECO:0000313" key="2">
    <source>
        <dbReference type="Proteomes" id="UP000054350"/>
    </source>
</evidence>
<proteinExistence type="predicted"/>
<dbReference type="Proteomes" id="UP000054350">
    <property type="component" value="Unassembled WGS sequence"/>
</dbReference>